<accession>A0A2P2LWT4</accession>
<sequence length="34" mass="4058">MLLHFLLRELHVSLFCCDLEFLSYKPTKFSQINA</sequence>
<evidence type="ECO:0000313" key="1">
    <source>
        <dbReference type="EMBL" id="MBX22429.1"/>
    </source>
</evidence>
<dbReference type="AlphaFoldDB" id="A0A2P2LWT4"/>
<organism evidence="1">
    <name type="scientific">Rhizophora mucronata</name>
    <name type="common">Asiatic mangrove</name>
    <dbReference type="NCBI Taxonomy" id="61149"/>
    <lineage>
        <taxon>Eukaryota</taxon>
        <taxon>Viridiplantae</taxon>
        <taxon>Streptophyta</taxon>
        <taxon>Embryophyta</taxon>
        <taxon>Tracheophyta</taxon>
        <taxon>Spermatophyta</taxon>
        <taxon>Magnoliopsida</taxon>
        <taxon>eudicotyledons</taxon>
        <taxon>Gunneridae</taxon>
        <taxon>Pentapetalae</taxon>
        <taxon>rosids</taxon>
        <taxon>fabids</taxon>
        <taxon>Malpighiales</taxon>
        <taxon>Rhizophoraceae</taxon>
        <taxon>Rhizophora</taxon>
    </lineage>
</organism>
<reference evidence="1" key="1">
    <citation type="submission" date="2018-02" db="EMBL/GenBank/DDBJ databases">
        <title>Rhizophora mucronata_Transcriptome.</title>
        <authorList>
            <person name="Meera S.P."/>
            <person name="Sreeshan A."/>
            <person name="Augustine A."/>
        </authorList>
    </citation>
    <scope>NUCLEOTIDE SEQUENCE</scope>
    <source>
        <tissue evidence="1">Leaf</tissue>
    </source>
</reference>
<name>A0A2P2LWT4_RHIMU</name>
<proteinExistence type="predicted"/>
<protein>
    <submittedName>
        <fullName evidence="1">DNA gyrase subunit Bic/mitochondrial-like</fullName>
    </submittedName>
</protein>
<dbReference type="EMBL" id="GGEC01041945">
    <property type="protein sequence ID" value="MBX22429.1"/>
    <property type="molecule type" value="Transcribed_RNA"/>
</dbReference>